<feature type="domain" description="Pyrrolo-quinoline quinone repeat" evidence="5">
    <location>
        <begin position="172"/>
        <end position="776"/>
    </location>
</feature>
<dbReference type="CDD" id="cd10280">
    <property type="entry name" value="PQQ_mGDH"/>
    <property type="match status" value="1"/>
</dbReference>
<feature type="transmembrane region" description="Helical" evidence="4">
    <location>
        <begin position="12"/>
        <end position="34"/>
    </location>
</feature>
<dbReference type="PANTHER" id="PTHR32303:SF4">
    <property type="entry name" value="QUINOPROTEIN GLUCOSE DEHYDROGENASE"/>
    <property type="match status" value="1"/>
</dbReference>
<dbReference type="PANTHER" id="PTHR32303">
    <property type="entry name" value="QUINOPROTEIN ALCOHOL DEHYDROGENASE (CYTOCHROME C)"/>
    <property type="match status" value="1"/>
</dbReference>
<comment type="similarity">
    <text evidence="2">Belongs to the bacterial PQQ dehydrogenase family.</text>
</comment>
<evidence type="ECO:0000313" key="7">
    <source>
        <dbReference type="Proteomes" id="UP000197065"/>
    </source>
</evidence>
<feature type="transmembrane region" description="Helical" evidence="4">
    <location>
        <begin position="119"/>
        <end position="140"/>
    </location>
</feature>
<keyword evidence="3" id="KW-0560">Oxidoreductase</keyword>
<keyword evidence="4" id="KW-1133">Transmembrane helix</keyword>
<organism evidence="6 7">
    <name type="scientific">Arboricoccus pini</name>
    <dbReference type="NCBI Taxonomy" id="1963835"/>
    <lineage>
        <taxon>Bacteria</taxon>
        <taxon>Pseudomonadati</taxon>
        <taxon>Pseudomonadota</taxon>
        <taxon>Alphaproteobacteria</taxon>
        <taxon>Geminicoccales</taxon>
        <taxon>Geminicoccaceae</taxon>
        <taxon>Arboricoccus</taxon>
    </lineage>
</organism>
<dbReference type="NCBIfam" id="TIGR03074">
    <property type="entry name" value="PQQ_membr_DH"/>
    <property type="match status" value="1"/>
</dbReference>
<dbReference type="EMBL" id="FYEH01000010">
    <property type="protein sequence ID" value="SNB73258.1"/>
    <property type="molecule type" value="Genomic_DNA"/>
</dbReference>
<comment type="cofactor">
    <cofactor evidence="1">
        <name>pyrroloquinoline quinone</name>
        <dbReference type="ChEBI" id="CHEBI:58442"/>
    </cofactor>
</comment>
<evidence type="ECO:0000256" key="2">
    <source>
        <dbReference type="ARBA" id="ARBA00008156"/>
    </source>
</evidence>
<feature type="transmembrane region" description="Helical" evidence="4">
    <location>
        <begin position="64"/>
        <end position="80"/>
    </location>
</feature>
<dbReference type="GO" id="GO:0008876">
    <property type="term" value="F:quinoprotein glucose dehydrogenase activity"/>
    <property type="evidence" value="ECO:0007669"/>
    <property type="project" value="TreeGrafter"/>
</dbReference>
<evidence type="ECO:0000313" key="6">
    <source>
        <dbReference type="EMBL" id="SNB73258.1"/>
    </source>
</evidence>
<dbReference type="GO" id="GO:0016020">
    <property type="term" value="C:membrane"/>
    <property type="evidence" value="ECO:0007669"/>
    <property type="project" value="InterPro"/>
</dbReference>
<evidence type="ECO:0000256" key="4">
    <source>
        <dbReference type="SAM" id="Phobius"/>
    </source>
</evidence>
<feature type="transmembrane region" description="Helical" evidence="4">
    <location>
        <begin position="40"/>
        <end position="57"/>
    </location>
</feature>
<evidence type="ECO:0000256" key="3">
    <source>
        <dbReference type="ARBA" id="ARBA00023002"/>
    </source>
</evidence>
<keyword evidence="4" id="KW-0472">Membrane</keyword>
<dbReference type="GO" id="GO:0048038">
    <property type="term" value="F:quinone binding"/>
    <property type="evidence" value="ECO:0007669"/>
    <property type="project" value="InterPro"/>
</dbReference>
<dbReference type="AlphaFoldDB" id="A0A212RLA7"/>
<proteinExistence type="inferred from homology"/>
<dbReference type="InterPro" id="IPR011047">
    <property type="entry name" value="Quinoprotein_ADH-like_sf"/>
</dbReference>
<dbReference type="InterPro" id="IPR017511">
    <property type="entry name" value="PQQ_mDH"/>
</dbReference>
<reference evidence="6 7" key="1">
    <citation type="submission" date="2017-06" db="EMBL/GenBank/DDBJ databases">
        <authorList>
            <person name="Kim H.J."/>
            <person name="Triplett B.A."/>
        </authorList>
    </citation>
    <scope>NUCLEOTIDE SEQUENCE [LARGE SCALE GENOMIC DNA]</scope>
    <source>
        <strain evidence="6 7">B29T1</strain>
    </source>
</reference>
<dbReference type="InterPro" id="IPR018391">
    <property type="entry name" value="PQQ_b-propeller_rpt"/>
</dbReference>
<dbReference type="RefSeq" id="WP_088562171.1">
    <property type="nucleotide sequence ID" value="NZ_FYEH01000010.1"/>
</dbReference>
<dbReference type="OrthoDB" id="9794322at2"/>
<dbReference type="Pfam" id="PF01011">
    <property type="entry name" value="PQQ"/>
    <property type="match status" value="1"/>
</dbReference>
<gene>
    <name evidence="6" type="ORF">SAMN07250955_11096</name>
</gene>
<protein>
    <submittedName>
        <fullName evidence="6">Quinoprotein glucose dehydrogenase</fullName>
    </submittedName>
</protein>
<dbReference type="Proteomes" id="UP000197065">
    <property type="component" value="Unassembled WGS sequence"/>
</dbReference>
<sequence length="802" mass="86803">MAIDTRKGSVLVILTGIIVALLGVAVGGLGAWLYELGGSPYYLVTGILMLLSGLLVVRGYRAGAWLYGLILLGTLIWAVREVGLDGWALIPRLVAPAVLGLLVFAPFVSGRLGRGGRGLAYGGMAFCLACLIFVFASGYATTAARFIHPNEPTRWDAATTEPADQPADDGDWRFYGHTPSGDRFSSLGQITPANVGQLQEAWSFSTGDLPRPGENSDGREFSFEATPIKVGDSLYFCTPHRDVVALDATTGQQRWRFSPGGDMSQNVYQACRGVAYAEAPAGAPCPHRIISTASDLPRLFALDADTGKLCPSFGDNGMVDLRQDMGIVPPGFHFISSPPLVLDNKIMLSGWVYDNQTEGEPSGVIRAFDATTGTLAWSWDIGRANPNSKPAAGETFTRGTPNGWGVYTADPELGLVYVPLGNPTPDYFGGERRPFDETYSSALVALDIATGKERWHFQAVHHDLWDFDLPIGPSLVDLPGPDGKSIPGLVQTNKQGELFVLDRRDGHPLADVEERPVPAGNVPGEHYAPTQPFSVGMPNLRQPDLTETDMWGATPVDQLLCRIAFKRMKGGLYVPPSLDYKTIGFPAFDGVMDWYGGTIDPERKILYTNTTYIPFIFELMPHQEALDRGLIQPWQGWSQPYPQPSFDNNPQYGTPYAIRVTAWLNALGIPCNQPPWGQMSAIDLVSRTVIWQRPIGTTRDMGPYGLRMPFGLPVGAFGMGGSVATRSGLMFIAATSDQAFRAIDGRTGNILWETHLPAGGNATPLTYMGKDGRQYVVLAAGGHGGLQTRNGDQVIAYALPRS</sequence>
<dbReference type="Gene3D" id="2.140.10.10">
    <property type="entry name" value="Quinoprotein alcohol dehydrogenase-like superfamily"/>
    <property type="match status" value="2"/>
</dbReference>
<keyword evidence="7" id="KW-1185">Reference proteome</keyword>
<evidence type="ECO:0000259" key="5">
    <source>
        <dbReference type="Pfam" id="PF01011"/>
    </source>
</evidence>
<feature type="transmembrane region" description="Helical" evidence="4">
    <location>
        <begin position="86"/>
        <end position="107"/>
    </location>
</feature>
<dbReference type="SMART" id="SM00564">
    <property type="entry name" value="PQQ"/>
    <property type="match status" value="5"/>
</dbReference>
<accession>A0A212RLA7</accession>
<name>A0A212RLA7_9PROT</name>
<dbReference type="SUPFAM" id="SSF50998">
    <property type="entry name" value="Quinoprotein alcohol dehydrogenase-like"/>
    <property type="match status" value="1"/>
</dbReference>
<keyword evidence="4" id="KW-0812">Transmembrane</keyword>
<dbReference type="InterPro" id="IPR002372">
    <property type="entry name" value="PQQ_rpt_dom"/>
</dbReference>
<evidence type="ECO:0000256" key="1">
    <source>
        <dbReference type="ARBA" id="ARBA00001931"/>
    </source>
</evidence>